<dbReference type="InterPro" id="IPR000089">
    <property type="entry name" value="Biotin_lipoyl"/>
</dbReference>
<evidence type="ECO:0000259" key="8">
    <source>
        <dbReference type="PROSITE" id="PS51826"/>
    </source>
</evidence>
<dbReference type="STRING" id="543526.Htur_1440"/>
<evidence type="ECO:0000256" key="2">
    <source>
        <dbReference type="ARBA" id="ARBA00007317"/>
    </source>
</evidence>
<dbReference type="SUPFAM" id="SSF51230">
    <property type="entry name" value="Single hybrid motif"/>
    <property type="match status" value="1"/>
</dbReference>
<feature type="region of interest" description="Disordered" evidence="6">
    <location>
        <begin position="96"/>
        <end position="300"/>
    </location>
</feature>
<dbReference type="PROSITE" id="PS51826">
    <property type="entry name" value="PSBD"/>
    <property type="match status" value="2"/>
</dbReference>
<dbReference type="PROSITE" id="PS00189">
    <property type="entry name" value="LIPOYL"/>
    <property type="match status" value="1"/>
</dbReference>
<dbReference type="Pfam" id="PF00364">
    <property type="entry name" value="Biotin_lipoyl"/>
    <property type="match status" value="1"/>
</dbReference>
<name>D2RQ69_HALTV</name>
<dbReference type="KEGG" id="htu:Htur_1440"/>
<proteinExistence type="inferred from homology"/>
<dbReference type="InterPro" id="IPR004167">
    <property type="entry name" value="PSBD"/>
</dbReference>
<accession>D2RQ69</accession>
<dbReference type="Pfam" id="PF02817">
    <property type="entry name" value="E3_binding"/>
    <property type="match status" value="2"/>
</dbReference>
<gene>
    <name evidence="9" type="ordered locus">Htur_1440</name>
</gene>
<dbReference type="GO" id="GO:0005737">
    <property type="term" value="C:cytoplasm"/>
    <property type="evidence" value="ECO:0007669"/>
    <property type="project" value="TreeGrafter"/>
</dbReference>
<comment type="similarity">
    <text evidence="2">Belongs to the 2-oxoacid dehydrogenase family.</text>
</comment>
<feature type="domain" description="Peripheral subunit-binding (PSBD)" evidence="8">
    <location>
        <begin position="158"/>
        <end position="195"/>
    </location>
</feature>
<dbReference type="Proteomes" id="UP000001903">
    <property type="component" value="Chromosome"/>
</dbReference>
<reference evidence="9 10" key="1">
    <citation type="journal article" date="2010" name="Stand. Genomic Sci.">
        <title>Complete genome sequence of Haloterrigena turkmenica type strain (4k).</title>
        <authorList>
            <person name="Saunders E."/>
            <person name="Tindall B.J."/>
            <person name="Fahnrich R."/>
            <person name="Lapidus A."/>
            <person name="Copeland A."/>
            <person name="Del Rio T.G."/>
            <person name="Lucas S."/>
            <person name="Chen F."/>
            <person name="Tice H."/>
            <person name="Cheng J.F."/>
            <person name="Han C."/>
            <person name="Detter J.C."/>
            <person name="Bruce D."/>
            <person name="Goodwin L."/>
            <person name="Chain P."/>
            <person name="Pitluck S."/>
            <person name="Pati A."/>
            <person name="Ivanova N."/>
            <person name="Mavromatis K."/>
            <person name="Chen A."/>
            <person name="Palaniappan K."/>
            <person name="Land M."/>
            <person name="Hauser L."/>
            <person name="Chang Y.J."/>
            <person name="Jeffries C.D."/>
            <person name="Brettin T."/>
            <person name="Rohde M."/>
            <person name="Goker M."/>
            <person name="Bristow J."/>
            <person name="Eisen J.A."/>
            <person name="Markowitz V."/>
            <person name="Hugenholtz P."/>
            <person name="Klenk H.P."/>
            <person name="Kyrpides N.C."/>
        </authorList>
    </citation>
    <scope>NUCLEOTIDE SEQUENCE [LARGE SCALE GENOMIC DNA]</scope>
    <source>
        <strain evidence="10">ATCC 51198 / DSM 5511 / JCM 9101 / NCIMB 13204 / VKM B-1734 / 4k</strain>
    </source>
</reference>
<feature type="compositionally biased region" description="Acidic residues" evidence="6">
    <location>
        <begin position="187"/>
        <end position="205"/>
    </location>
</feature>
<evidence type="ECO:0000313" key="10">
    <source>
        <dbReference type="Proteomes" id="UP000001903"/>
    </source>
</evidence>
<evidence type="ECO:0000259" key="7">
    <source>
        <dbReference type="PROSITE" id="PS50968"/>
    </source>
</evidence>
<organism evidence="9 10">
    <name type="scientific">Haloterrigena turkmenica (strain ATCC 51198 / DSM 5511 / JCM 9101 / NCIMB 13204 / VKM B-1734 / 4k)</name>
    <name type="common">Halococcus turkmenicus</name>
    <dbReference type="NCBI Taxonomy" id="543526"/>
    <lineage>
        <taxon>Archaea</taxon>
        <taxon>Methanobacteriati</taxon>
        <taxon>Methanobacteriota</taxon>
        <taxon>Stenosarchaea group</taxon>
        <taxon>Halobacteria</taxon>
        <taxon>Halobacteriales</taxon>
        <taxon>Natrialbaceae</taxon>
        <taxon>Haloterrigena</taxon>
    </lineage>
</organism>
<evidence type="ECO:0000256" key="1">
    <source>
        <dbReference type="ARBA" id="ARBA00001938"/>
    </source>
</evidence>
<evidence type="ECO:0000256" key="6">
    <source>
        <dbReference type="SAM" id="MobiDB-lite"/>
    </source>
</evidence>
<dbReference type="InterPro" id="IPR023213">
    <property type="entry name" value="CAT-like_dom_sf"/>
</dbReference>
<sequence>MRIGVMGYVIKMPKLGLEMERGVVLEWTVDEGETVDEGDVLVEVESEKSIGEVDARGSGALRHVYVEEGEEVPPGTPIGILAAPDADISDLRADAEAELEEEAPEIAAAAGPDADAASDAATAGDADATPEANGADGGDAAAAQPSSGGSDGASEDLKASPRARKRAEELEVDLTAVEGTGPMGSITEEDVEAAAESASEADAEAEATAAESTEGEEIKASPRARKRAEELEVDLTAVEGTGPMGSVTEDDVEAAAESAPEVETTAAAGAEAGSEATAGVEVPAAPTDAAGVRRIEPGDPLTDRYHRTTAVAAPAAANALFEATEAVRTAFEDEVTMTDLLVVLASATLTDHPVLNGTYAESTHQVRERQNVALVAGSEDGPVSVVVPDARNRSLSEVVEARRAVDGDDADAATSDERATFTVANAAETEADGRLVNPPSVATLEVDPTGQRAVSNGNDVTLEPLVVATLTYDARAIGGNEAAAFLEQLFERAERASELVLGSYRGRE</sequence>
<feature type="compositionally biased region" description="Low complexity" evidence="6">
    <location>
        <begin position="105"/>
        <end position="148"/>
    </location>
</feature>
<protein>
    <submittedName>
        <fullName evidence="9">E3 binding domain protein</fullName>
    </submittedName>
</protein>
<dbReference type="GO" id="GO:0016407">
    <property type="term" value="F:acetyltransferase activity"/>
    <property type="evidence" value="ECO:0007669"/>
    <property type="project" value="TreeGrafter"/>
</dbReference>
<dbReference type="Gene3D" id="4.10.320.10">
    <property type="entry name" value="E3-binding domain"/>
    <property type="match status" value="2"/>
</dbReference>
<dbReference type="PANTHER" id="PTHR43178">
    <property type="entry name" value="DIHYDROLIPOAMIDE ACETYLTRANSFERASE COMPONENT OF PYRUVATE DEHYDROGENASE COMPLEX"/>
    <property type="match status" value="1"/>
</dbReference>
<feature type="compositionally biased region" description="Basic and acidic residues" evidence="6">
    <location>
        <begin position="291"/>
        <end position="300"/>
    </location>
</feature>
<keyword evidence="5" id="KW-0012">Acyltransferase</keyword>
<feature type="compositionally biased region" description="Low complexity" evidence="6">
    <location>
        <begin position="255"/>
        <end position="282"/>
    </location>
</feature>
<evidence type="ECO:0000256" key="3">
    <source>
        <dbReference type="ARBA" id="ARBA00022679"/>
    </source>
</evidence>
<dbReference type="Gene3D" id="2.40.50.100">
    <property type="match status" value="1"/>
</dbReference>
<dbReference type="InterPro" id="IPR050743">
    <property type="entry name" value="2-oxoacid_DH_E2_comp"/>
</dbReference>
<dbReference type="GO" id="GO:0031405">
    <property type="term" value="F:lipoic acid binding"/>
    <property type="evidence" value="ECO:0007669"/>
    <property type="project" value="TreeGrafter"/>
</dbReference>
<dbReference type="SUPFAM" id="SSF47005">
    <property type="entry name" value="Peripheral subunit-binding domain of 2-oxo acid dehydrogenase complex"/>
    <property type="match status" value="2"/>
</dbReference>
<evidence type="ECO:0000256" key="4">
    <source>
        <dbReference type="ARBA" id="ARBA00022823"/>
    </source>
</evidence>
<dbReference type="eggNOG" id="arCOG01706">
    <property type="taxonomic scope" value="Archaea"/>
</dbReference>
<dbReference type="InterPro" id="IPR001078">
    <property type="entry name" value="2-oxoacid_DH_actylTfrase"/>
</dbReference>
<feature type="domain" description="Lipoyl-binding" evidence="7">
    <location>
        <begin position="7"/>
        <end position="82"/>
    </location>
</feature>
<feature type="domain" description="Peripheral subunit-binding (PSBD)" evidence="8">
    <location>
        <begin position="219"/>
        <end position="256"/>
    </location>
</feature>
<comment type="cofactor">
    <cofactor evidence="1">
        <name>(R)-lipoate</name>
        <dbReference type="ChEBI" id="CHEBI:83088"/>
    </cofactor>
</comment>
<evidence type="ECO:0000313" key="9">
    <source>
        <dbReference type="EMBL" id="ADB60328.1"/>
    </source>
</evidence>
<keyword evidence="3" id="KW-0808">Transferase</keyword>
<dbReference type="HOGENOM" id="CLU_016733_10_2_2"/>
<dbReference type="Pfam" id="PF00198">
    <property type="entry name" value="2-oxoacid_dh"/>
    <property type="match status" value="1"/>
</dbReference>
<dbReference type="InterPro" id="IPR003016">
    <property type="entry name" value="2-oxoA_DH_lipoyl-BS"/>
</dbReference>
<dbReference type="EMBL" id="CP001860">
    <property type="protein sequence ID" value="ADB60328.1"/>
    <property type="molecule type" value="Genomic_DNA"/>
</dbReference>
<dbReference type="Gene3D" id="3.30.559.10">
    <property type="entry name" value="Chloramphenicol acetyltransferase-like domain"/>
    <property type="match status" value="1"/>
</dbReference>
<dbReference type="AlphaFoldDB" id="D2RQ69"/>
<evidence type="ECO:0000256" key="5">
    <source>
        <dbReference type="ARBA" id="ARBA00023315"/>
    </source>
</evidence>
<dbReference type="CDD" id="cd06849">
    <property type="entry name" value="lipoyl_domain"/>
    <property type="match status" value="1"/>
</dbReference>
<dbReference type="InterPro" id="IPR011053">
    <property type="entry name" value="Single_hybrid_motif"/>
</dbReference>
<dbReference type="PANTHER" id="PTHR43178:SF5">
    <property type="entry name" value="LIPOAMIDE ACYLTRANSFERASE COMPONENT OF BRANCHED-CHAIN ALPHA-KETO ACID DEHYDROGENASE COMPLEX, MITOCHONDRIAL"/>
    <property type="match status" value="1"/>
</dbReference>
<keyword evidence="4" id="KW-0450">Lipoyl</keyword>
<dbReference type="InterPro" id="IPR036625">
    <property type="entry name" value="E3-bd_dom_sf"/>
</dbReference>
<dbReference type="PROSITE" id="PS50968">
    <property type="entry name" value="BIOTINYL_LIPOYL"/>
    <property type="match status" value="1"/>
</dbReference>
<dbReference type="SUPFAM" id="SSF52777">
    <property type="entry name" value="CoA-dependent acyltransferases"/>
    <property type="match status" value="1"/>
</dbReference>
<keyword evidence="10" id="KW-1185">Reference proteome</keyword>